<dbReference type="AlphaFoldDB" id="A0A6G0PD83"/>
<evidence type="ECO:0000313" key="3">
    <source>
        <dbReference type="EMBL" id="KAE9242960.1"/>
    </source>
</evidence>
<feature type="domain" description="PiggyBac transposable element-derived protein" evidence="2">
    <location>
        <begin position="306"/>
        <end position="520"/>
    </location>
</feature>
<evidence type="ECO:0000259" key="2">
    <source>
        <dbReference type="Pfam" id="PF13843"/>
    </source>
</evidence>
<feature type="region of interest" description="Disordered" evidence="1">
    <location>
        <begin position="1"/>
        <end position="66"/>
    </location>
</feature>
<dbReference type="PANTHER" id="PTHR46599">
    <property type="entry name" value="PIGGYBAC TRANSPOSABLE ELEMENT-DERIVED PROTEIN 4"/>
    <property type="match status" value="1"/>
</dbReference>
<feature type="compositionally biased region" description="Acidic residues" evidence="1">
    <location>
        <begin position="45"/>
        <end position="55"/>
    </location>
</feature>
<sequence length="585" mass="65736">MSSDTSDDGNDDILGSEAEDGSVDSDTWLEMEDNDESDVIIPAQADDDSECDDEPDTRTAGSDVDEESLWNNVIADCQPMETPDTLRLTGDKKALQKTRVDGWEVEPSRFPSDERFPNLYEGASGPTDTVLSIADSPLKLFLFFMPRSFWKKVEREPNRYYDQNLMKRIDRMWSKQPKPKKRTKDEMLDLELRRHKHIKAHEMLQCVGLLISRMLCPQKRRFSDHWSTVSVGVVPVETFGRVMSRNRFAEIMRNIHFTNNAAANADTDRAWKVRSISDTLQKTFKAGYNIPGVLAFDEAMIPSQSDSSTAYCLRLEVYCGKAHHTTSVAKKKAAAESSRPAAVMRNLTALPPPKKEKVFFAVVTDRFYTSIRLALELLTRIVYSVGTILPSRAGFSDLLTEKNRNRPKTITRGTVRMGVAKALPQLGAMVWWDQKPVHVLATGASRAMLTCERRISGGKGRTTTVSCSSMIRDYQTWMGGVDVHDQLRLQRYSLQLAVMFTKYYKTIALGMIDMAIANAYICQREARKAESKPAADHAKFLLELHAQLVAMTDADFADTMFSPGPATPTRELSPTTAHSLTADDE</sequence>
<accession>A0A6G0PD83</accession>
<dbReference type="InterPro" id="IPR029526">
    <property type="entry name" value="PGBD"/>
</dbReference>
<reference evidence="3 4" key="1">
    <citation type="submission" date="2018-09" db="EMBL/GenBank/DDBJ databases">
        <title>Genomic investigation of the strawberry pathogen Phytophthora fragariae indicates pathogenicity is determined by transcriptional variation in three key races.</title>
        <authorList>
            <person name="Adams T.M."/>
            <person name="Armitage A.D."/>
            <person name="Sobczyk M.K."/>
            <person name="Bates H.J."/>
            <person name="Dunwell J.M."/>
            <person name="Nellist C.F."/>
            <person name="Harrison R.J."/>
        </authorList>
    </citation>
    <scope>NUCLEOTIDE SEQUENCE [LARGE SCALE GENOMIC DNA]</scope>
    <source>
        <strain evidence="3 4">BC-23</strain>
    </source>
</reference>
<feature type="region of interest" description="Disordered" evidence="1">
    <location>
        <begin position="562"/>
        <end position="585"/>
    </location>
</feature>
<comment type="caution">
    <text evidence="3">The sequence shown here is derived from an EMBL/GenBank/DDBJ whole genome shotgun (WGS) entry which is preliminary data.</text>
</comment>
<protein>
    <recommendedName>
        <fullName evidence="2">PiggyBac transposable element-derived protein domain-containing protein</fullName>
    </recommendedName>
</protein>
<feature type="compositionally biased region" description="Acidic residues" evidence="1">
    <location>
        <begin position="17"/>
        <end position="38"/>
    </location>
</feature>
<organism evidence="3 4">
    <name type="scientific">Phytophthora fragariae</name>
    <dbReference type="NCBI Taxonomy" id="53985"/>
    <lineage>
        <taxon>Eukaryota</taxon>
        <taxon>Sar</taxon>
        <taxon>Stramenopiles</taxon>
        <taxon>Oomycota</taxon>
        <taxon>Peronosporomycetes</taxon>
        <taxon>Peronosporales</taxon>
        <taxon>Peronosporaceae</taxon>
        <taxon>Phytophthora</taxon>
    </lineage>
</organism>
<dbReference type="PANTHER" id="PTHR46599:SF3">
    <property type="entry name" value="PIGGYBAC TRANSPOSABLE ELEMENT-DERIVED PROTEIN 4"/>
    <property type="match status" value="1"/>
</dbReference>
<gene>
    <name evidence="3" type="ORF">PF004_g6376</name>
</gene>
<feature type="compositionally biased region" description="Acidic residues" evidence="1">
    <location>
        <begin position="1"/>
        <end position="11"/>
    </location>
</feature>
<dbReference type="Proteomes" id="UP000476176">
    <property type="component" value="Unassembled WGS sequence"/>
</dbReference>
<proteinExistence type="predicted"/>
<feature type="domain" description="PiggyBac transposable element-derived protein" evidence="2">
    <location>
        <begin position="136"/>
        <end position="303"/>
    </location>
</feature>
<dbReference type="Pfam" id="PF13843">
    <property type="entry name" value="DDE_Tnp_1_7"/>
    <property type="match status" value="2"/>
</dbReference>
<evidence type="ECO:0000313" key="4">
    <source>
        <dbReference type="Proteomes" id="UP000476176"/>
    </source>
</evidence>
<name>A0A6G0PD83_9STRA</name>
<evidence type="ECO:0000256" key="1">
    <source>
        <dbReference type="SAM" id="MobiDB-lite"/>
    </source>
</evidence>
<feature type="compositionally biased region" description="Polar residues" evidence="1">
    <location>
        <begin position="570"/>
        <end position="579"/>
    </location>
</feature>
<dbReference type="EMBL" id="QXGC01000256">
    <property type="protein sequence ID" value="KAE9242960.1"/>
    <property type="molecule type" value="Genomic_DNA"/>
</dbReference>